<feature type="transmembrane region" description="Helical" evidence="7">
    <location>
        <begin position="7"/>
        <end position="28"/>
    </location>
</feature>
<evidence type="ECO:0000313" key="9">
    <source>
        <dbReference type="Proteomes" id="UP001062165"/>
    </source>
</evidence>
<evidence type="ECO:0000256" key="2">
    <source>
        <dbReference type="ARBA" id="ARBA00006156"/>
    </source>
</evidence>
<comment type="subcellular location">
    <subcellularLocation>
        <location evidence="1">Cell membrane</location>
        <topology evidence="1">Multi-pass membrane protein</topology>
    </subcellularLocation>
</comment>
<name>A0ABY6D6G4_9BACT</name>
<feature type="transmembrane region" description="Helical" evidence="7">
    <location>
        <begin position="43"/>
        <end position="61"/>
    </location>
</feature>
<evidence type="ECO:0000313" key="8">
    <source>
        <dbReference type="EMBL" id="UXX79430.1"/>
    </source>
</evidence>
<protein>
    <submittedName>
        <fullName evidence="8">Uncharacterized protein</fullName>
    </submittedName>
</protein>
<evidence type="ECO:0000256" key="7">
    <source>
        <dbReference type="SAM" id="Phobius"/>
    </source>
</evidence>
<comment type="similarity">
    <text evidence="2">Belongs to the FliQ/MopD/SpaQ family.</text>
</comment>
<dbReference type="Proteomes" id="UP001062165">
    <property type="component" value="Chromosome"/>
</dbReference>
<evidence type="ECO:0000256" key="5">
    <source>
        <dbReference type="ARBA" id="ARBA00022989"/>
    </source>
</evidence>
<evidence type="ECO:0000256" key="6">
    <source>
        <dbReference type="ARBA" id="ARBA00023136"/>
    </source>
</evidence>
<organism evidence="8 9">
    <name type="scientific">Reichenbachiella carrageenanivorans</name>
    <dbReference type="NCBI Taxonomy" id="2979869"/>
    <lineage>
        <taxon>Bacteria</taxon>
        <taxon>Pseudomonadati</taxon>
        <taxon>Bacteroidota</taxon>
        <taxon>Cytophagia</taxon>
        <taxon>Cytophagales</taxon>
        <taxon>Reichenbachiellaceae</taxon>
        <taxon>Reichenbachiella</taxon>
    </lineage>
</organism>
<sequence length="67" mass="7894">MKNKKRLFTMYFVLLVFALMLGLGFSYFDGTTTIKEQFTPKTIVYLLISPLIVAWLFERMLSSFDEK</sequence>
<gene>
    <name evidence="8" type="ORF">N7E81_18940</name>
</gene>
<evidence type="ECO:0000256" key="4">
    <source>
        <dbReference type="ARBA" id="ARBA00022692"/>
    </source>
</evidence>
<dbReference type="Pfam" id="PF01313">
    <property type="entry name" value="Bac_export_3"/>
    <property type="match status" value="1"/>
</dbReference>
<keyword evidence="5 7" id="KW-1133">Transmembrane helix</keyword>
<evidence type="ECO:0000256" key="1">
    <source>
        <dbReference type="ARBA" id="ARBA00004651"/>
    </source>
</evidence>
<proteinExistence type="inferred from homology"/>
<dbReference type="EMBL" id="CP106735">
    <property type="protein sequence ID" value="UXX79430.1"/>
    <property type="molecule type" value="Genomic_DNA"/>
</dbReference>
<reference evidence="8" key="1">
    <citation type="submission" date="2022-10" db="EMBL/GenBank/DDBJ databases">
        <title>Comparative genomics and taxonomic characterization of three novel marine species of genus Reichenbachiella exhibiting antioxidant and polysaccharide degradation activities.</title>
        <authorList>
            <person name="Muhammad N."/>
            <person name="Lee Y.-J."/>
            <person name="Ko J."/>
            <person name="Kim S.-G."/>
        </authorList>
    </citation>
    <scope>NUCLEOTIDE SEQUENCE</scope>
    <source>
        <strain evidence="8">Wsw4-B4</strain>
    </source>
</reference>
<keyword evidence="3" id="KW-1003">Cell membrane</keyword>
<keyword evidence="9" id="KW-1185">Reference proteome</keyword>
<keyword evidence="6 7" id="KW-0472">Membrane</keyword>
<evidence type="ECO:0000256" key="3">
    <source>
        <dbReference type="ARBA" id="ARBA00022475"/>
    </source>
</evidence>
<accession>A0ABY6D6G4</accession>
<keyword evidence="4 7" id="KW-0812">Transmembrane</keyword>
<dbReference type="RefSeq" id="WP_263051173.1">
    <property type="nucleotide sequence ID" value="NZ_CP106735.1"/>
</dbReference>
<dbReference type="InterPro" id="IPR002191">
    <property type="entry name" value="Bac_export_3"/>
</dbReference>